<dbReference type="EMBL" id="RJUL01000001">
    <property type="protein sequence ID" value="ROQ30504.1"/>
    <property type="molecule type" value="Genomic_DNA"/>
</dbReference>
<keyword evidence="1" id="KW-0472">Membrane</keyword>
<comment type="caution">
    <text evidence="2">The sequence shown here is derived from an EMBL/GenBank/DDBJ whole genome shotgun (WGS) entry which is preliminary data.</text>
</comment>
<gene>
    <name evidence="2" type="ORF">EDC28_101190</name>
</gene>
<dbReference type="STRING" id="584787.GCA_001247655_01784"/>
<name>A0A3N1PEW5_9GAMM</name>
<evidence type="ECO:0000313" key="2">
    <source>
        <dbReference type="EMBL" id="ROQ30504.1"/>
    </source>
</evidence>
<feature type="transmembrane region" description="Helical" evidence="1">
    <location>
        <begin position="38"/>
        <end position="58"/>
    </location>
</feature>
<proteinExistence type="predicted"/>
<evidence type="ECO:0000256" key="1">
    <source>
        <dbReference type="SAM" id="Phobius"/>
    </source>
</evidence>
<feature type="transmembrane region" description="Helical" evidence="1">
    <location>
        <begin position="12"/>
        <end position="32"/>
    </location>
</feature>
<evidence type="ECO:0000313" key="3">
    <source>
        <dbReference type="Proteomes" id="UP000268033"/>
    </source>
</evidence>
<dbReference type="RefSeq" id="WP_050657792.1">
    <property type="nucleotide sequence ID" value="NZ_JBLXAC010000002.1"/>
</dbReference>
<reference evidence="2 3" key="1">
    <citation type="submission" date="2018-11" db="EMBL/GenBank/DDBJ databases">
        <title>Genomic Encyclopedia of Type Strains, Phase IV (KMG-IV): sequencing the most valuable type-strain genomes for metagenomic binning, comparative biology and taxonomic classification.</title>
        <authorList>
            <person name="Goeker M."/>
        </authorList>
    </citation>
    <scope>NUCLEOTIDE SEQUENCE [LARGE SCALE GENOMIC DNA]</scope>
    <source>
        <strain evidence="2 3">DSM 21945</strain>
    </source>
</reference>
<dbReference type="Proteomes" id="UP000268033">
    <property type="component" value="Unassembled WGS sequence"/>
</dbReference>
<keyword evidence="1" id="KW-1133">Transmembrane helix</keyword>
<keyword evidence="3" id="KW-1185">Reference proteome</keyword>
<sequence length="69" mass="7535">MEWTLFESLSAAVVVLGVMMLLPALLVVASSRQVKGSVGWWVMACLLASWLGLALFWVKSRPPRSSLST</sequence>
<keyword evidence="1" id="KW-0812">Transmembrane</keyword>
<protein>
    <submittedName>
        <fullName evidence="2">Uncharacterized protein</fullName>
    </submittedName>
</protein>
<dbReference type="AlphaFoldDB" id="A0A3N1PEW5"/>
<organism evidence="2 3">
    <name type="scientific">Gallaecimonas pentaromativorans</name>
    <dbReference type="NCBI Taxonomy" id="584787"/>
    <lineage>
        <taxon>Bacteria</taxon>
        <taxon>Pseudomonadati</taxon>
        <taxon>Pseudomonadota</taxon>
        <taxon>Gammaproteobacteria</taxon>
        <taxon>Enterobacterales</taxon>
        <taxon>Gallaecimonadaceae</taxon>
        <taxon>Gallaecimonas</taxon>
    </lineage>
</organism>
<accession>A0A3N1PEW5</accession>